<dbReference type="RefSeq" id="WP_229680581.1">
    <property type="nucleotide sequence ID" value="NZ_BMIJ01000002.1"/>
</dbReference>
<evidence type="ECO:0000313" key="1">
    <source>
        <dbReference type="EMBL" id="GGB85238.1"/>
    </source>
</evidence>
<evidence type="ECO:0008006" key="3">
    <source>
        <dbReference type="Google" id="ProtNLM"/>
    </source>
</evidence>
<accession>A0ABQ1K5X9</accession>
<reference evidence="2" key="1">
    <citation type="journal article" date="2019" name="Int. J. Syst. Evol. Microbiol.">
        <title>The Global Catalogue of Microorganisms (GCM) 10K type strain sequencing project: providing services to taxonomists for standard genome sequencing and annotation.</title>
        <authorList>
            <consortium name="The Broad Institute Genomics Platform"/>
            <consortium name="The Broad Institute Genome Sequencing Center for Infectious Disease"/>
            <person name="Wu L."/>
            <person name="Ma J."/>
        </authorList>
    </citation>
    <scope>NUCLEOTIDE SEQUENCE [LARGE SCALE GENOMIC DNA]</scope>
    <source>
        <strain evidence="2">CGMCC 1.15341</strain>
    </source>
</reference>
<name>A0ABQ1K5X9_9GAMM</name>
<organism evidence="1 2">
    <name type="scientific">Marinobacterium zhoushanense</name>
    <dbReference type="NCBI Taxonomy" id="1679163"/>
    <lineage>
        <taxon>Bacteria</taxon>
        <taxon>Pseudomonadati</taxon>
        <taxon>Pseudomonadota</taxon>
        <taxon>Gammaproteobacteria</taxon>
        <taxon>Oceanospirillales</taxon>
        <taxon>Oceanospirillaceae</taxon>
        <taxon>Marinobacterium</taxon>
    </lineage>
</organism>
<dbReference type="Proteomes" id="UP000629025">
    <property type="component" value="Unassembled WGS sequence"/>
</dbReference>
<keyword evidence="2" id="KW-1185">Reference proteome</keyword>
<protein>
    <recommendedName>
        <fullName evidence="3">SUKH-3 immunity protein of toxin-antitoxin system</fullName>
    </recommendedName>
</protein>
<dbReference type="EMBL" id="BMIJ01000002">
    <property type="protein sequence ID" value="GGB85238.1"/>
    <property type="molecule type" value="Genomic_DNA"/>
</dbReference>
<evidence type="ECO:0000313" key="2">
    <source>
        <dbReference type="Proteomes" id="UP000629025"/>
    </source>
</evidence>
<comment type="caution">
    <text evidence="1">The sequence shown here is derived from an EMBL/GenBank/DDBJ whole genome shotgun (WGS) entry which is preliminary data.</text>
</comment>
<proteinExistence type="predicted"/>
<sequence length="165" mass="18134">MTGLMSNLNLTCRDRLRGYLLTGPGSQAAITAAGLPLPEAVLSAVESDGALVARTGSDEYMAYIADPQLLPTYDWCFPRADRVFALKGKRWIELMAQVCQYDFRQMQPGDWLMASVVGVNCWLYLEANGALLIGFDSGYDHYMSDTFSTLLSELGDIESNEGDAQ</sequence>
<gene>
    <name evidence="1" type="ORF">GCM10011352_08820</name>
</gene>